<protein>
    <submittedName>
        <fullName evidence="1">Uncharacterized protein</fullName>
    </submittedName>
</protein>
<dbReference type="KEGG" id="fps:FP0825"/>
<dbReference type="RefSeq" id="WP_011962981.1">
    <property type="nucleotide sequence ID" value="NC_009613.3"/>
</dbReference>
<name>A6GXV2_FLAPJ</name>
<organism evidence="1 2">
    <name type="scientific">Flavobacterium psychrophilum (strain ATCC 49511 / DSM 21280 / CIP 103535 / JIP02/86)</name>
    <dbReference type="NCBI Taxonomy" id="402612"/>
    <lineage>
        <taxon>Bacteria</taxon>
        <taxon>Pseudomonadati</taxon>
        <taxon>Bacteroidota</taxon>
        <taxon>Flavobacteriia</taxon>
        <taxon>Flavobacteriales</taxon>
        <taxon>Flavobacteriaceae</taxon>
        <taxon>Flavobacterium</taxon>
    </lineage>
</organism>
<dbReference type="EMBL" id="AM398681">
    <property type="protein sequence ID" value="CAL42925.1"/>
    <property type="molecule type" value="Genomic_DNA"/>
</dbReference>
<evidence type="ECO:0000313" key="2">
    <source>
        <dbReference type="Proteomes" id="UP000006394"/>
    </source>
</evidence>
<dbReference type="STRING" id="402612.FP0825"/>
<sequence length="109" mass="13018">MELKKYKLRAECSNDVVNFLNNIHTQLHSFKFERWKNLPDCQLIFSTELALDEIQYCLLDIEDCHVMAQTVQPYRLYTGNRNYELTKKVLGYDENNKTFNFSDKTIKLD</sequence>
<reference evidence="1 2" key="1">
    <citation type="journal article" date="2007" name="Nat. Biotechnol.">
        <title>Complete genome sequence of the fish pathogen Flavobacterium psychrophilum.</title>
        <authorList>
            <person name="Duchaud E."/>
            <person name="Boussaha M."/>
            <person name="Loux V."/>
            <person name="Bernardet J.F."/>
            <person name="Michel C."/>
            <person name="Kerouault B."/>
            <person name="Mondot S."/>
            <person name="Nicolas P."/>
            <person name="Bossy R."/>
            <person name="Caron C."/>
            <person name="Bessieres P."/>
            <person name="Gibrat J.F."/>
            <person name="Claverol S."/>
            <person name="Dumetz F."/>
            <person name="Le Henaff M."/>
            <person name="Benmansour A."/>
        </authorList>
    </citation>
    <scope>NUCLEOTIDE SEQUENCE [LARGE SCALE GENOMIC DNA]</scope>
    <source>
        <strain evidence="2">ATCC 49511 / DSM 21280 / CIP 103535 / JIP02/86</strain>
    </source>
</reference>
<dbReference type="Proteomes" id="UP000006394">
    <property type="component" value="Chromosome"/>
</dbReference>
<proteinExistence type="predicted"/>
<dbReference type="AlphaFoldDB" id="A6GXV2"/>
<accession>A6GXV2</accession>
<dbReference type="HOGENOM" id="CLU_2179957_0_0_10"/>
<gene>
    <name evidence="1" type="ordered locus">FP0825</name>
</gene>
<dbReference type="EnsemblBacteria" id="CAL42925">
    <property type="protein sequence ID" value="CAL42925"/>
    <property type="gene ID" value="FP0825"/>
</dbReference>
<keyword evidence="2" id="KW-1185">Reference proteome</keyword>
<dbReference type="OrthoDB" id="9813021at2"/>
<evidence type="ECO:0000313" key="1">
    <source>
        <dbReference type="EMBL" id="CAL42925.1"/>
    </source>
</evidence>